<evidence type="ECO:0000313" key="4">
    <source>
        <dbReference type="Proteomes" id="UP000606786"/>
    </source>
</evidence>
<dbReference type="GO" id="GO:0000987">
    <property type="term" value="F:cis-regulatory region sequence-specific DNA binding"/>
    <property type="evidence" value="ECO:0007669"/>
    <property type="project" value="TreeGrafter"/>
</dbReference>
<reference evidence="3" key="1">
    <citation type="submission" date="2020-11" db="EMBL/GenBank/DDBJ databases">
        <authorList>
            <person name="Whitehead M."/>
        </authorList>
    </citation>
    <scope>NUCLEOTIDE SEQUENCE</scope>
    <source>
        <strain evidence="3">EGII</strain>
    </source>
</reference>
<dbReference type="OrthoDB" id="8382742at2759"/>
<dbReference type="GO" id="GO:0032968">
    <property type="term" value="P:positive regulation of transcription elongation by RNA polymerase II"/>
    <property type="evidence" value="ECO:0007669"/>
    <property type="project" value="TreeGrafter"/>
</dbReference>
<dbReference type="InterPro" id="IPR019464">
    <property type="entry name" value="ELL_N"/>
</dbReference>
<protein>
    <submittedName>
        <fullName evidence="3">(Mediterranean fruit fly) hypothetical protein</fullName>
    </submittedName>
</protein>
<name>A0A811VA01_CERCA</name>
<dbReference type="Gene3D" id="1.10.10.2670">
    <property type="entry name" value="E3 ubiquitin-protein ligase"/>
    <property type="match status" value="1"/>
</dbReference>
<dbReference type="Proteomes" id="UP000606786">
    <property type="component" value="Unassembled WGS sequence"/>
</dbReference>
<dbReference type="GO" id="GO:0006368">
    <property type="term" value="P:transcription elongation by RNA polymerase II"/>
    <property type="evidence" value="ECO:0007669"/>
    <property type="project" value="InterPro"/>
</dbReference>
<sequence length="519" mass="58691">MEGSKVQNNRRGKATVFIYHVAGSKNAKIDPAAKKFDQRRTFTAVKQPGIRERIIHILAVRPLSKSDLKSRLMKEGIARGDQTVLTSFLPLIARMEDNLYYLKCHVWDDVNENWPYYTEEERKKVTLSKRFSAASPVTGPNATTTRVTGSNADVKLHQTPSCGTASVSRSKANASSNGLKRLRGDLPTINPKKPRLSGEQRLPESSAKPQVEEYASRPTNHGKQSSFLVVNSVPEPSVPRITSGGLPNLPIIMDFNVQEQKNQHQKLTQIDESCFIRKRTNPGRHSSIHRKINNLTEGGHSDSNVRFLFPNDKVSTNAQASDTRLIQEPIKQTSQANINGRLSEDPLLPRIDEPAESTKYSVDLPVKAPRTVARIHAPKASVSSMMTDAAPPSMYHSKQQQQQREQPELHRSLKDVGTIEFLRFLSCNTEFEKYGDLTAYQMLEKRNPKLTDELPLFNAGDYPPITDEWQLSLTSKFWCLRAEFLATEEHDREFDDVKERFLECCIEIIEEEGLNVERD</sequence>
<gene>
    <name evidence="3" type="ORF">CCAP1982_LOCUS19944</name>
</gene>
<comment type="caution">
    <text evidence="3">The sequence shown here is derived from an EMBL/GenBank/DDBJ whole genome shotgun (WGS) entry which is preliminary data.</text>
</comment>
<dbReference type="EMBL" id="CAJHJT010000056">
    <property type="protein sequence ID" value="CAD7011834.1"/>
    <property type="molecule type" value="Genomic_DNA"/>
</dbReference>
<evidence type="ECO:0000313" key="3">
    <source>
        <dbReference type="EMBL" id="CAD7011834.1"/>
    </source>
</evidence>
<feature type="compositionally biased region" description="Polar residues" evidence="1">
    <location>
        <begin position="158"/>
        <end position="178"/>
    </location>
</feature>
<evidence type="ECO:0000259" key="2">
    <source>
        <dbReference type="Pfam" id="PF10390"/>
    </source>
</evidence>
<evidence type="ECO:0000256" key="1">
    <source>
        <dbReference type="SAM" id="MobiDB-lite"/>
    </source>
</evidence>
<dbReference type="SUPFAM" id="SSF46785">
    <property type="entry name" value="Winged helix' DNA-binding domain"/>
    <property type="match status" value="1"/>
</dbReference>
<feature type="region of interest" description="Disordered" evidence="1">
    <location>
        <begin position="389"/>
        <end position="410"/>
    </location>
</feature>
<dbReference type="PANTHER" id="PTHR23288:SF17">
    <property type="entry name" value="RNA POLYMERASE II ELONGATION FACTOR ELL"/>
    <property type="match status" value="1"/>
</dbReference>
<organism evidence="3 4">
    <name type="scientific">Ceratitis capitata</name>
    <name type="common">Mediterranean fruit fly</name>
    <name type="synonym">Tephritis capitata</name>
    <dbReference type="NCBI Taxonomy" id="7213"/>
    <lineage>
        <taxon>Eukaryota</taxon>
        <taxon>Metazoa</taxon>
        <taxon>Ecdysozoa</taxon>
        <taxon>Arthropoda</taxon>
        <taxon>Hexapoda</taxon>
        <taxon>Insecta</taxon>
        <taxon>Pterygota</taxon>
        <taxon>Neoptera</taxon>
        <taxon>Endopterygota</taxon>
        <taxon>Diptera</taxon>
        <taxon>Brachycera</taxon>
        <taxon>Muscomorpha</taxon>
        <taxon>Tephritoidea</taxon>
        <taxon>Tephritidae</taxon>
        <taxon>Ceratitis</taxon>
        <taxon>Ceratitis</taxon>
    </lineage>
</organism>
<feature type="compositionally biased region" description="Polar residues" evidence="1">
    <location>
        <begin position="138"/>
        <end position="151"/>
    </location>
</feature>
<feature type="region of interest" description="Disordered" evidence="1">
    <location>
        <begin position="132"/>
        <end position="226"/>
    </location>
</feature>
<feature type="domain" description="RNA polymerase II elongation factor ELL N-terminal" evidence="2">
    <location>
        <begin position="22"/>
        <end position="126"/>
    </location>
</feature>
<accession>A0A811VA01</accession>
<dbReference type="GO" id="GO:0008023">
    <property type="term" value="C:transcription elongation factor complex"/>
    <property type="evidence" value="ECO:0007669"/>
    <property type="project" value="InterPro"/>
</dbReference>
<dbReference type="InterPro" id="IPR031176">
    <property type="entry name" value="ELL/occludin"/>
</dbReference>
<keyword evidence="4" id="KW-1185">Reference proteome</keyword>
<feature type="compositionally biased region" description="Polar residues" evidence="1">
    <location>
        <begin position="217"/>
        <end position="226"/>
    </location>
</feature>
<proteinExistence type="predicted"/>
<dbReference type="AlphaFoldDB" id="A0A811VA01"/>
<dbReference type="GO" id="GO:0042795">
    <property type="term" value="P:snRNA transcription by RNA polymerase II"/>
    <property type="evidence" value="ECO:0007669"/>
    <property type="project" value="TreeGrafter"/>
</dbReference>
<dbReference type="InterPro" id="IPR036390">
    <property type="entry name" value="WH_DNA-bd_sf"/>
</dbReference>
<dbReference type="InterPro" id="IPR042065">
    <property type="entry name" value="E3_ELL-like"/>
</dbReference>
<dbReference type="PANTHER" id="PTHR23288">
    <property type="entry name" value="OCCLUDIN AND RNA POLYMERASE II ELONGATION FACTOR ELL"/>
    <property type="match status" value="1"/>
</dbReference>
<dbReference type="Pfam" id="PF10390">
    <property type="entry name" value="ELL"/>
    <property type="match status" value="1"/>
</dbReference>